<name>A0AA85KJP8_TRIRE</name>
<feature type="compositionally biased region" description="Low complexity" evidence="1">
    <location>
        <begin position="647"/>
        <end position="656"/>
    </location>
</feature>
<organism evidence="2 3">
    <name type="scientific">Trichobilharzia regenti</name>
    <name type="common">Nasal bird schistosome</name>
    <dbReference type="NCBI Taxonomy" id="157069"/>
    <lineage>
        <taxon>Eukaryota</taxon>
        <taxon>Metazoa</taxon>
        <taxon>Spiralia</taxon>
        <taxon>Lophotrochozoa</taxon>
        <taxon>Platyhelminthes</taxon>
        <taxon>Trematoda</taxon>
        <taxon>Digenea</taxon>
        <taxon>Strigeidida</taxon>
        <taxon>Schistosomatoidea</taxon>
        <taxon>Schistosomatidae</taxon>
        <taxon>Trichobilharzia</taxon>
    </lineage>
</organism>
<dbReference type="Proteomes" id="UP000050795">
    <property type="component" value="Unassembled WGS sequence"/>
</dbReference>
<dbReference type="AlphaFoldDB" id="A0AA85KJP8"/>
<dbReference type="WBParaSite" id="TREG1_82750.1">
    <property type="protein sequence ID" value="TREG1_82750.1"/>
    <property type="gene ID" value="TREG1_82750"/>
</dbReference>
<reference evidence="3" key="2">
    <citation type="submission" date="2023-11" db="UniProtKB">
        <authorList>
            <consortium name="WormBaseParasite"/>
        </authorList>
    </citation>
    <scope>IDENTIFICATION</scope>
</reference>
<reference evidence="2" key="1">
    <citation type="submission" date="2022-06" db="EMBL/GenBank/DDBJ databases">
        <authorList>
            <person name="Berger JAMES D."/>
            <person name="Berger JAMES D."/>
        </authorList>
    </citation>
    <scope>NUCLEOTIDE SEQUENCE [LARGE SCALE GENOMIC DNA]</scope>
</reference>
<evidence type="ECO:0000313" key="2">
    <source>
        <dbReference type="Proteomes" id="UP000050795"/>
    </source>
</evidence>
<sequence length="775" mass="89437">MGNYCYKTKKHQNFKVLNHNGSCQPYMPEVTNFNYLQSTGVQTKNESLLLLSKSVQCSYSPEVKRFTSTNNKRINLNQSRPIPVGNKEELNSSIYEDKLTTSSKWKCVSPHCNTKNNLFCKTCSNLSANKQIPKLHNEPYPILSNDMTSNNINEQLIMNKPFEAGGDYKLTSSHTYPSTSYFHGVQTSTNESAKLNRFHQFIRENHYCSGNPMNNQTSRPHLSYETCMCKNSSAYHPMSLYPQALTHTCCEHKFLPGYIRNSEICLTQANRKYLLDDYCTSNWSNLKRRNSMLLLKPFNDQCFSMDNIHSVNYQDKLLQNNFPYYHKPTICQMNHSSYHINHNNEILEMNYNDREERLNDQTILRREHRSKSCEIPKSSKNLNITPCSRSYSLLSSGKLAKCASQTMATSRNEYVPPPPPSPIGISRNQQDNQLNDEMKSSLNSSVNDTHWLHSKNTPSLHSMSNTKMNYTTNYSQRFEDLNILHNINNLPQVYDVSGCQHYATPSSCYNLSHIMHQKYKACKCFNCERHLYPEGDHDFLHYADSLQRLYGERRRQQQQHQQQSCEFMKSSTHTSQPVEYWLNSANSTMYNPMNHLDRKQNNPDNSDGIKPTPCRPINSKVNHKTTHNSSSGSVRSSGSHRQHHLSSTRNSHSSRSPSHHNDGTVKVVKSKVDLEPTMNNLSSNHNYYTTQSFKHRFFLKETCGIEKIISDPTDRRIRAICDRFRCDLEVYSKIPKNGYLQYVIDISSPNLWALHGCARALDSSLNWCLTPQLAV</sequence>
<evidence type="ECO:0000256" key="1">
    <source>
        <dbReference type="SAM" id="MobiDB-lite"/>
    </source>
</evidence>
<proteinExistence type="predicted"/>
<keyword evidence="2" id="KW-1185">Reference proteome</keyword>
<evidence type="ECO:0000313" key="3">
    <source>
        <dbReference type="WBParaSite" id="TREG1_82750.1"/>
    </source>
</evidence>
<accession>A0AA85KJP8</accession>
<feature type="region of interest" description="Disordered" evidence="1">
    <location>
        <begin position="552"/>
        <end position="571"/>
    </location>
</feature>
<feature type="region of interest" description="Disordered" evidence="1">
    <location>
        <begin position="591"/>
        <end position="665"/>
    </location>
</feature>
<protein>
    <submittedName>
        <fullName evidence="3">Uncharacterized protein</fullName>
    </submittedName>
</protein>
<feature type="region of interest" description="Disordered" evidence="1">
    <location>
        <begin position="409"/>
        <end position="429"/>
    </location>
</feature>